<dbReference type="GeneID" id="26307247"/>
<proteinExistence type="inferred from homology"/>
<dbReference type="InterPro" id="IPR018376">
    <property type="entry name" value="Enoyl-CoA_hyd/isom_CS"/>
</dbReference>
<comment type="similarity">
    <text evidence="1 2">Belongs to the enoyl-CoA hydratase/isomerase family.</text>
</comment>
<gene>
    <name evidence="3" type="ORF">PAN0_050d6436</name>
</gene>
<dbReference type="SUPFAM" id="SSF52096">
    <property type="entry name" value="ClpP/crotonase"/>
    <property type="match status" value="1"/>
</dbReference>
<dbReference type="OrthoDB" id="2018133at2759"/>
<dbReference type="InterPro" id="IPR001753">
    <property type="entry name" value="Enoyl-CoA_hydra/iso"/>
</dbReference>
<accession>A0A081CNF4</accession>
<dbReference type="Proteomes" id="UP000053758">
    <property type="component" value="Unassembled WGS sequence"/>
</dbReference>
<dbReference type="PROSITE" id="PS00166">
    <property type="entry name" value="ENOYL_COA_HYDRATASE"/>
    <property type="match status" value="1"/>
</dbReference>
<evidence type="ECO:0000313" key="4">
    <source>
        <dbReference type="Proteomes" id="UP000053758"/>
    </source>
</evidence>
<dbReference type="PANTHER" id="PTHR43802">
    <property type="entry name" value="ENOYL-COA HYDRATASE"/>
    <property type="match status" value="1"/>
</dbReference>
<dbReference type="CDD" id="cd06558">
    <property type="entry name" value="crotonase-like"/>
    <property type="match status" value="1"/>
</dbReference>
<dbReference type="InterPro" id="IPR029045">
    <property type="entry name" value="ClpP/crotonase-like_dom_sf"/>
</dbReference>
<keyword evidence="4" id="KW-1185">Reference proteome</keyword>
<dbReference type="HOGENOM" id="CLU_009834_5_0_1"/>
<reference evidence="4" key="1">
    <citation type="journal article" date="2014" name="Genome Announc.">
        <title>Draft Genome Sequence of the Yeast Pseudozyma antarctica Type Strain JCM10317, a Producer of the Glycolipid Biosurfactants, Mannosylerythritol Lipids.</title>
        <authorList>
            <person name="Saika A."/>
            <person name="Koike H."/>
            <person name="Hori T."/>
            <person name="Fukuoka T."/>
            <person name="Sato S."/>
            <person name="Habe H."/>
            <person name="Kitamoto D."/>
            <person name="Morita T."/>
        </authorList>
    </citation>
    <scope>NUCLEOTIDE SEQUENCE [LARGE SCALE GENOMIC DNA]</scope>
    <source>
        <strain evidence="4">JCM 10317</strain>
    </source>
</reference>
<evidence type="ECO:0000256" key="1">
    <source>
        <dbReference type="ARBA" id="ARBA00005254"/>
    </source>
</evidence>
<dbReference type="PANTHER" id="PTHR43802:SF1">
    <property type="entry name" value="IP11341P-RELATED"/>
    <property type="match status" value="1"/>
</dbReference>
<dbReference type="Gene3D" id="3.90.226.10">
    <property type="entry name" value="2-enoyl-CoA Hydratase, Chain A, domain 1"/>
    <property type="match status" value="1"/>
</dbReference>
<dbReference type="GO" id="GO:0003824">
    <property type="term" value="F:catalytic activity"/>
    <property type="evidence" value="ECO:0007669"/>
    <property type="project" value="InterPro"/>
</dbReference>
<evidence type="ECO:0000313" key="3">
    <source>
        <dbReference type="EMBL" id="GAK68200.1"/>
    </source>
</evidence>
<name>A0A081CNF4_PSEA2</name>
<organism evidence="3 4">
    <name type="scientific">Pseudozyma antarctica</name>
    <name type="common">Yeast</name>
    <name type="synonym">Candida antarctica</name>
    <dbReference type="NCBI Taxonomy" id="84753"/>
    <lineage>
        <taxon>Eukaryota</taxon>
        <taxon>Fungi</taxon>
        <taxon>Dikarya</taxon>
        <taxon>Basidiomycota</taxon>
        <taxon>Ustilaginomycotina</taxon>
        <taxon>Ustilaginomycetes</taxon>
        <taxon>Ustilaginales</taxon>
        <taxon>Ustilaginaceae</taxon>
        <taxon>Moesziomyces</taxon>
    </lineage>
</organism>
<sequence>MTVPTPERSLAGGKVKVYRVGLSAFCAPGVSAPPSAQAMVCVIDRPSVKNAVDRETASGLHEAFVSFAHDASLCVAILAGAGGTFCAGADLKSIASSSLASGTGSEGGNLLDPDMDAMAPMGVTRLAMNKPVIAAISGFAVAGGLELALWADLRIATASASLGVLCRLRGVPLIDGGTVRLPALIGGSRAADLSLTGRLVRAKEAHDMGLVNYIVADNAEASKGWEAVVEKALEVAAGLASVPQTCMLNDRASMLNALYPASHPEQTRVDLRLKGALRQAMQREFELGLHSLSQLMTEGQVGAFVNRSADQKQQDRSRRTKL</sequence>
<evidence type="ECO:0000256" key="2">
    <source>
        <dbReference type="RuleBase" id="RU003707"/>
    </source>
</evidence>
<dbReference type="RefSeq" id="XP_014653603.1">
    <property type="nucleotide sequence ID" value="XM_014798117.1"/>
</dbReference>
<dbReference type="AlphaFoldDB" id="A0A081CNF4"/>
<protein>
    <submittedName>
        <fullName evidence="3">Enoyl-CoA hydratase</fullName>
    </submittedName>
</protein>
<dbReference type="EMBL" id="DF830117">
    <property type="protein sequence ID" value="GAK68200.1"/>
    <property type="molecule type" value="Genomic_DNA"/>
</dbReference>
<dbReference type="Pfam" id="PF00378">
    <property type="entry name" value="ECH_1"/>
    <property type="match status" value="1"/>
</dbReference>